<dbReference type="EMBL" id="QZWG01000020">
    <property type="protein sequence ID" value="RZB42989.1"/>
    <property type="molecule type" value="Genomic_DNA"/>
</dbReference>
<evidence type="ECO:0000313" key="1">
    <source>
        <dbReference type="EMBL" id="RZB42988.1"/>
    </source>
</evidence>
<comment type="caution">
    <text evidence="1">The sequence shown here is derived from an EMBL/GenBank/DDBJ whole genome shotgun (WGS) entry which is preliminary data.</text>
</comment>
<accession>A0A445F2C2</accession>
<evidence type="ECO:0000313" key="2">
    <source>
        <dbReference type="Proteomes" id="UP000289340"/>
    </source>
</evidence>
<dbReference type="EMBL" id="QZWG01000020">
    <property type="protein sequence ID" value="RZB42988.1"/>
    <property type="molecule type" value="Genomic_DNA"/>
</dbReference>
<keyword evidence="2" id="KW-1185">Reference proteome</keyword>
<organism evidence="1 2">
    <name type="scientific">Glycine soja</name>
    <name type="common">Wild soybean</name>
    <dbReference type="NCBI Taxonomy" id="3848"/>
    <lineage>
        <taxon>Eukaryota</taxon>
        <taxon>Viridiplantae</taxon>
        <taxon>Streptophyta</taxon>
        <taxon>Embryophyta</taxon>
        <taxon>Tracheophyta</taxon>
        <taxon>Spermatophyta</taxon>
        <taxon>Magnoliopsida</taxon>
        <taxon>eudicotyledons</taxon>
        <taxon>Gunneridae</taxon>
        <taxon>Pentapetalae</taxon>
        <taxon>rosids</taxon>
        <taxon>fabids</taxon>
        <taxon>Fabales</taxon>
        <taxon>Fabaceae</taxon>
        <taxon>Papilionoideae</taxon>
        <taxon>50 kb inversion clade</taxon>
        <taxon>NPAAA clade</taxon>
        <taxon>indigoferoid/millettioid clade</taxon>
        <taxon>Phaseoleae</taxon>
        <taxon>Glycine</taxon>
        <taxon>Glycine subgen. Soja</taxon>
    </lineage>
</organism>
<protein>
    <submittedName>
        <fullName evidence="1">Uncharacterized protein</fullName>
    </submittedName>
</protein>
<sequence length="140" mass="15297">MSVLLQVTMAVLIPLQLDLPNLVTIRTQLPCFVRLESLKGSQNLVLPLRVSSPMASYTAPTSHAEKLDDIMQKLTQFQTTNPTKMDSCARVIALESCSSSSSHTATPSSSPLAFSTDVVIKSLHLTQPLLLPLPLFNRNH</sequence>
<dbReference type="Proteomes" id="UP000289340">
    <property type="component" value="Chromosome 20"/>
</dbReference>
<gene>
    <name evidence="1" type="ORF">D0Y65_053551</name>
</gene>
<dbReference type="AlphaFoldDB" id="A0A445F2C2"/>
<name>A0A445F2C2_GLYSO</name>
<reference evidence="1 2" key="1">
    <citation type="submission" date="2018-09" db="EMBL/GenBank/DDBJ databases">
        <title>A high-quality reference genome of wild soybean provides a powerful tool to mine soybean genomes.</title>
        <authorList>
            <person name="Xie M."/>
            <person name="Chung C.Y.L."/>
            <person name="Li M.-W."/>
            <person name="Wong F.-L."/>
            <person name="Chan T.-F."/>
            <person name="Lam H.-M."/>
        </authorList>
    </citation>
    <scope>NUCLEOTIDE SEQUENCE [LARGE SCALE GENOMIC DNA]</scope>
    <source>
        <strain evidence="2">cv. W05</strain>
        <tissue evidence="1">Hypocotyl of etiolated seedlings</tissue>
    </source>
</reference>
<proteinExistence type="predicted"/>